<dbReference type="GeneID" id="18566181"/>
<evidence type="ECO:0000313" key="2">
    <source>
        <dbReference type="Proteomes" id="UP000008391"/>
    </source>
</evidence>
<dbReference type="RefSeq" id="YP_009018169.1">
    <property type="nucleotide sequence ID" value="NC_023738.1"/>
</dbReference>
<accession>G1FGM3</accession>
<proteinExistence type="predicted"/>
<dbReference type="KEGG" id="vg:18566181"/>
<dbReference type="EMBL" id="JN201525">
    <property type="protein sequence ID" value="AEJ94079.1"/>
    <property type="molecule type" value="Genomic_DNA"/>
</dbReference>
<gene>
    <name evidence="1" type="primary">158</name>
    <name evidence="1" type="ORF">THIBAULT_158</name>
</gene>
<name>G1FGM3_9CAUD</name>
<reference evidence="1 2" key="1">
    <citation type="journal article" date="2012" name="J. Virol.">
        <title>Complete Genome Sequences of 138 Mycobacteriophages.</title>
        <authorList>
            <consortium name="the Science Education Alliance Phage Hunters Advancing Genomics and Evolutionary Science Program"/>
            <consortium name="the KwaZulu-Natal Research Institute for Tuberculosis and HIV Mycobacterial Genetics Course Students"/>
            <consortium name="the Phage Hunters Integrating Research and Education Program"/>
            <person name="Hatfull G.F."/>
        </authorList>
    </citation>
    <scope>NUCLEOTIDE SEQUENCE [LARGE SCALE GENOMIC DNA]</scope>
</reference>
<organism evidence="1 2">
    <name type="scientific">Mycobacterium phage Thibault</name>
    <dbReference type="NCBI Taxonomy" id="1052673"/>
    <lineage>
        <taxon>Viruses</taxon>
        <taxon>Duplodnaviria</taxon>
        <taxon>Heunggongvirae</taxon>
        <taxon>Uroviricota</taxon>
        <taxon>Caudoviricetes</taxon>
        <taxon>Omegavirus</taxon>
        <taxon>Omegavirus thibault</taxon>
    </lineage>
</organism>
<evidence type="ECO:0000313" key="1">
    <source>
        <dbReference type="EMBL" id="AEJ94079.1"/>
    </source>
</evidence>
<dbReference type="OrthoDB" id="25427at10239"/>
<keyword evidence="2" id="KW-1185">Reference proteome</keyword>
<dbReference type="Proteomes" id="UP000008391">
    <property type="component" value="Segment"/>
</dbReference>
<sequence>MTGAIGGGLIMQENASSDLRKWQQPLTPEAIEWLSVQFAILRDRFRPAKPKVRYRKEFWER</sequence>
<protein>
    <submittedName>
        <fullName evidence="1">Uncharacterized protein</fullName>
    </submittedName>
</protein>